<comment type="caution">
    <text evidence="1">The sequence shown here is derived from an EMBL/GenBank/DDBJ whole genome shotgun (WGS) entry which is preliminary data.</text>
</comment>
<evidence type="ECO:0000313" key="2">
    <source>
        <dbReference type="Proteomes" id="UP000178347"/>
    </source>
</evidence>
<dbReference type="InterPro" id="IPR036388">
    <property type="entry name" value="WH-like_DNA-bd_sf"/>
</dbReference>
<protein>
    <submittedName>
        <fullName evidence="1">Uncharacterized protein</fullName>
    </submittedName>
</protein>
<organism evidence="1 2">
    <name type="scientific">Candidatus Magasanikbacteria bacterium RIFCSPLOWO2_12_FULL_43_12</name>
    <dbReference type="NCBI Taxonomy" id="1798692"/>
    <lineage>
        <taxon>Bacteria</taxon>
        <taxon>Candidatus Magasanikiibacteriota</taxon>
    </lineage>
</organism>
<sequence>MAKKVFTEAELAGLPARVRRAIQDGELTVEEEKVLRMCYGFAETDDVELEFGGQGDDLTRARLAQMEREILMRMR</sequence>
<accession>A0A1F6MQK3</accession>
<dbReference type="Proteomes" id="UP000178347">
    <property type="component" value="Unassembled WGS sequence"/>
</dbReference>
<evidence type="ECO:0000313" key="1">
    <source>
        <dbReference type="EMBL" id="OGH73902.1"/>
    </source>
</evidence>
<dbReference type="Gene3D" id="1.10.10.10">
    <property type="entry name" value="Winged helix-like DNA-binding domain superfamily/Winged helix DNA-binding domain"/>
    <property type="match status" value="1"/>
</dbReference>
<proteinExistence type="predicted"/>
<dbReference type="EMBL" id="MFQN01000034">
    <property type="protein sequence ID" value="OGH73902.1"/>
    <property type="molecule type" value="Genomic_DNA"/>
</dbReference>
<reference evidence="1 2" key="1">
    <citation type="journal article" date="2016" name="Nat. Commun.">
        <title>Thousands of microbial genomes shed light on interconnected biogeochemical processes in an aquifer system.</title>
        <authorList>
            <person name="Anantharaman K."/>
            <person name="Brown C.T."/>
            <person name="Hug L.A."/>
            <person name="Sharon I."/>
            <person name="Castelle C.J."/>
            <person name="Probst A.J."/>
            <person name="Thomas B.C."/>
            <person name="Singh A."/>
            <person name="Wilkins M.J."/>
            <person name="Karaoz U."/>
            <person name="Brodie E.L."/>
            <person name="Williams K.H."/>
            <person name="Hubbard S.S."/>
            <person name="Banfield J.F."/>
        </authorList>
    </citation>
    <scope>NUCLEOTIDE SEQUENCE [LARGE SCALE GENOMIC DNA]</scope>
</reference>
<dbReference type="AlphaFoldDB" id="A0A1F6MQK3"/>
<name>A0A1F6MQK3_9BACT</name>
<gene>
    <name evidence="1" type="ORF">A3G00_01675</name>
</gene>